<comment type="caution">
    <text evidence="3">The sequence shown here is derived from an EMBL/GenBank/DDBJ whole genome shotgun (WGS) entry which is preliminary data.</text>
</comment>
<name>A0A1V9XUN8_9ACAR</name>
<dbReference type="OrthoDB" id="6511615at2759"/>
<dbReference type="GO" id="GO:0005802">
    <property type="term" value="C:trans-Golgi network"/>
    <property type="evidence" value="ECO:0007669"/>
    <property type="project" value="TreeGrafter"/>
</dbReference>
<sequence>MNAPRLPRLSLAAYDDLQSTQDGCEVAMSDRVDSHRSIPINGNLTYASPPSISGGGTKSPGSMPHHQIRFRNNAISTAKYTPYTFLPKFLFEQFRRYSNIFFLFVAVMQQIPGVSPTGRFTTAVPLAFILMVSALKEILEDFKRHVEDRSINRNKVLALRPPPLAPSGSRRTWVEILWADVVVGDFLKITSGHFFPADMILVSSSEPERMCYIETANLDGETNLKVQM</sequence>
<dbReference type="SUPFAM" id="SSF81653">
    <property type="entry name" value="Calcium ATPase, transduction domain A"/>
    <property type="match status" value="1"/>
</dbReference>
<dbReference type="PANTHER" id="PTHR24092">
    <property type="entry name" value="PROBABLE PHOSPHOLIPID-TRANSPORTING ATPASE"/>
    <property type="match status" value="1"/>
</dbReference>
<dbReference type="SUPFAM" id="SSF81665">
    <property type="entry name" value="Calcium ATPase, transmembrane domain M"/>
    <property type="match status" value="1"/>
</dbReference>
<dbReference type="Proteomes" id="UP000192247">
    <property type="component" value="Unassembled WGS sequence"/>
</dbReference>
<evidence type="ECO:0000259" key="2">
    <source>
        <dbReference type="Pfam" id="PF16209"/>
    </source>
</evidence>
<gene>
    <name evidence="3" type="ORF">BIW11_07267</name>
</gene>
<proteinExistence type="predicted"/>
<dbReference type="InterPro" id="IPR008250">
    <property type="entry name" value="ATPase_P-typ_transduc_dom_A_sf"/>
</dbReference>
<evidence type="ECO:0000313" key="3">
    <source>
        <dbReference type="EMBL" id="OQR77199.1"/>
    </source>
</evidence>
<protein>
    <submittedName>
        <fullName evidence="3">Putative phospholipid-transporting ATPase IA-like</fullName>
    </submittedName>
</protein>
<dbReference type="Pfam" id="PF16209">
    <property type="entry name" value="PhoLip_ATPase_N"/>
    <property type="match status" value="1"/>
</dbReference>
<accession>A0A1V9XUN8</accession>
<keyword evidence="4" id="KW-1185">Reference proteome</keyword>
<dbReference type="InParanoid" id="A0A1V9XUN8"/>
<dbReference type="Gene3D" id="2.70.150.10">
    <property type="entry name" value="Calcium-transporting ATPase, cytoplasmic transduction domain A"/>
    <property type="match status" value="1"/>
</dbReference>
<dbReference type="AlphaFoldDB" id="A0A1V9XUN8"/>
<dbReference type="InterPro" id="IPR032631">
    <property type="entry name" value="P-type_ATPase_N"/>
</dbReference>
<dbReference type="GO" id="GO:0045332">
    <property type="term" value="P:phospholipid translocation"/>
    <property type="evidence" value="ECO:0007669"/>
    <property type="project" value="TreeGrafter"/>
</dbReference>
<feature type="domain" description="P-type ATPase N-terminal" evidence="2">
    <location>
        <begin position="66"/>
        <end position="122"/>
    </location>
</feature>
<organism evidence="3 4">
    <name type="scientific">Tropilaelaps mercedesae</name>
    <dbReference type="NCBI Taxonomy" id="418985"/>
    <lineage>
        <taxon>Eukaryota</taxon>
        <taxon>Metazoa</taxon>
        <taxon>Ecdysozoa</taxon>
        <taxon>Arthropoda</taxon>
        <taxon>Chelicerata</taxon>
        <taxon>Arachnida</taxon>
        <taxon>Acari</taxon>
        <taxon>Parasitiformes</taxon>
        <taxon>Mesostigmata</taxon>
        <taxon>Gamasina</taxon>
        <taxon>Dermanyssoidea</taxon>
        <taxon>Laelapidae</taxon>
        <taxon>Tropilaelaps</taxon>
    </lineage>
</organism>
<dbReference type="STRING" id="418985.A0A1V9XUN8"/>
<dbReference type="EMBL" id="MNPL01003837">
    <property type="protein sequence ID" value="OQR77199.1"/>
    <property type="molecule type" value="Genomic_DNA"/>
</dbReference>
<dbReference type="GO" id="GO:0140326">
    <property type="term" value="F:ATPase-coupled intramembrane lipid transporter activity"/>
    <property type="evidence" value="ECO:0007669"/>
    <property type="project" value="TreeGrafter"/>
</dbReference>
<dbReference type="PANTHER" id="PTHR24092:SF150">
    <property type="entry name" value="PHOSPHOLIPID-TRANSPORTING ATPASE"/>
    <property type="match status" value="1"/>
</dbReference>
<evidence type="ECO:0000313" key="4">
    <source>
        <dbReference type="Proteomes" id="UP000192247"/>
    </source>
</evidence>
<feature type="region of interest" description="Disordered" evidence="1">
    <location>
        <begin position="44"/>
        <end position="65"/>
    </location>
</feature>
<dbReference type="InterPro" id="IPR023298">
    <property type="entry name" value="ATPase_P-typ_TM_dom_sf"/>
</dbReference>
<evidence type="ECO:0000256" key="1">
    <source>
        <dbReference type="SAM" id="MobiDB-lite"/>
    </source>
</evidence>
<reference evidence="3 4" key="1">
    <citation type="journal article" date="2017" name="Gigascience">
        <title>Draft genome of the honey bee ectoparasitic mite, Tropilaelaps mercedesae, is shaped by the parasitic life history.</title>
        <authorList>
            <person name="Dong X."/>
            <person name="Armstrong S.D."/>
            <person name="Xia D."/>
            <person name="Makepeace B.L."/>
            <person name="Darby A.C."/>
            <person name="Kadowaki T."/>
        </authorList>
    </citation>
    <scope>NUCLEOTIDE SEQUENCE [LARGE SCALE GENOMIC DNA]</scope>
    <source>
        <strain evidence="3">Wuxi-XJTLU</strain>
    </source>
</reference>
<dbReference type="GO" id="GO:0005886">
    <property type="term" value="C:plasma membrane"/>
    <property type="evidence" value="ECO:0007669"/>
    <property type="project" value="TreeGrafter"/>
</dbReference>